<feature type="region of interest" description="Disordered" evidence="1">
    <location>
        <begin position="449"/>
        <end position="514"/>
    </location>
</feature>
<gene>
    <name evidence="3" type="ORF">KRR39_11580</name>
</gene>
<feature type="compositionally biased region" description="Low complexity" evidence="1">
    <location>
        <begin position="449"/>
        <end position="458"/>
    </location>
</feature>
<keyword evidence="4" id="KW-1185">Reference proteome</keyword>
<feature type="domain" description="HNH nuclease" evidence="2">
    <location>
        <begin position="391"/>
        <end position="441"/>
    </location>
</feature>
<evidence type="ECO:0000313" key="4">
    <source>
        <dbReference type="Proteomes" id="UP000683575"/>
    </source>
</evidence>
<evidence type="ECO:0000259" key="2">
    <source>
        <dbReference type="SMART" id="SM00507"/>
    </source>
</evidence>
<dbReference type="EMBL" id="CP077062">
    <property type="protein sequence ID" value="QWZ10299.1"/>
    <property type="molecule type" value="Genomic_DNA"/>
</dbReference>
<dbReference type="CDD" id="cd00085">
    <property type="entry name" value="HNHc"/>
    <property type="match status" value="1"/>
</dbReference>
<reference evidence="3" key="1">
    <citation type="submission" date="2021-06" db="EMBL/GenBank/DDBJ databases">
        <title>Complete genome sequence of Nocardioides sp. G188.</title>
        <authorList>
            <person name="Im W.-T."/>
        </authorList>
    </citation>
    <scope>NUCLEOTIDE SEQUENCE</scope>
    <source>
        <strain evidence="3">G188</strain>
    </source>
</reference>
<dbReference type="Pfam" id="PF02720">
    <property type="entry name" value="DUF222"/>
    <property type="match status" value="1"/>
</dbReference>
<dbReference type="InterPro" id="IPR003870">
    <property type="entry name" value="DUF222"/>
</dbReference>
<evidence type="ECO:0000256" key="1">
    <source>
        <dbReference type="SAM" id="MobiDB-lite"/>
    </source>
</evidence>
<accession>A0A975T3P1</accession>
<evidence type="ECO:0000313" key="3">
    <source>
        <dbReference type="EMBL" id="QWZ10299.1"/>
    </source>
</evidence>
<feature type="compositionally biased region" description="Basic and acidic residues" evidence="1">
    <location>
        <begin position="502"/>
        <end position="514"/>
    </location>
</feature>
<name>A0A975T3P1_9ACTN</name>
<protein>
    <submittedName>
        <fullName evidence="3">DUF222 domain-containing protein</fullName>
    </submittedName>
</protein>
<organism evidence="3 4">
    <name type="scientific">Nocardioides panacis</name>
    <dbReference type="NCBI Taxonomy" id="2849501"/>
    <lineage>
        <taxon>Bacteria</taxon>
        <taxon>Bacillati</taxon>
        <taxon>Actinomycetota</taxon>
        <taxon>Actinomycetes</taxon>
        <taxon>Propionibacteriales</taxon>
        <taxon>Nocardioidaceae</taxon>
        <taxon>Nocardioides</taxon>
    </lineage>
</organism>
<proteinExistence type="predicted"/>
<dbReference type="Proteomes" id="UP000683575">
    <property type="component" value="Chromosome"/>
</dbReference>
<dbReference type="SMART" id="SM00507">
    <property type="entry name" value="HNHc"/>
    <property type="match status" value="1"/>
</dbReference>
<dbReference type="InterPro" id="IPR003615">
    <property type="entry name" value="HNH_nuc"/>
</dbReference>
<dbReference type="KEGG" id="nps:KRR39_11580"/>
<dbReference type="RefSeq" id="WP_216942145.1">
    <property type="nucleotide sequence ID" value="NZ_CP077062.1"/>
</dbReference>
<sequence>MIEDRSTLKPEQGSPVPGLLEAAVPDSRVLSGWVQALGSLGADNQLDGTDDADDDTHDGGGGMGAGGVVSDAERVEQLVVLERLKAAAAAAQARVTVGFEASQRAAQRAAGVPERRVGAGVAAQVGLARRDSPVKGARHLGLARALVSELPHTLAALAAGQTSEWRATLIARETACLSGADRVRVDAELAARPGGIGALGDREAAAEARRIGYRLDPHALTDRAARAHHERRVTLRPAPDTMACLSGLLPAVQGVALYAALTRHADTLRSGGDARSRGQIMADTLVERVTGQTTATAVPVEIALVMTDTTLLGTHRTPADDPHDPVEAVEAVDVPVQLAGYGPLPAPWVRDWLRTTGTGTEAEVWVRRLYTSPETGQLVAMDSRRRRFTGLLRRFLVLRDQHCRTPWCNAPIRHLDHPHPARTGGPTTAGNAQGLCAACNYAKEAPGWTTHTTNPHTGTGTGPAVETTTPTGHRHRTRPPLPPGPTRPPRTTRPRQPSHAELSFRHDLHVVLAR</sequence>
<dbReference type="AlphaFoldDB" id="A0A975T3P1"/>
<feature type="region of interest" description="Disordered" evidence="1">
    <location>
        <begin position="41"/>
        <end position="68"/>
    </location>
</feature>
<feature type="compositionally biased region" description="Pro residues" evidence="1">
    <location>
        <begin position="479"/>
        <end position="488"/>
    </location>
</feature>